<keyword evidence="1" id="KW-1133">Transmembrane helix</keyword>
<dbReference type="InterPro" id="IPR008407">
    <property type="entry name" value="Brnchd-chn_aa_trnsp_AzlD"/>
</dbReference>
<feature type="transmembrane region" description="Helical" evidence="1">
    <location>
        <begin position="64"/>
        <end position="84"/>
    </location>
</feature>
<dbReference type="EMBL" id="VSSQ01000265">
    <property type="protein sequence ID" value="MPL88805.1"/>
    <property type="molecule type" value="Genomic_DNA"/>
</dbReference>
<proteinExistence type="predicted"/>
<keyword evidence="1" id="KW-0812">Transmembrane</keyword>
<protein>
    <recommendedName>
        <fullName evidence="3">Branched-chain amino acid transport protein AzlD</fullName>
    </recommendedName>
</protein>
<reference evidence="2" key="1">
    <citation type="submission" date="2019-08" db="EMBL/GenBank/DDBJ databases">
        <authorList>
            <person name="Kucharzyk K."/>
            <person name="Murdoch R.W."/>
            <person name="Higgins S."/>
            <person name="Loffler F."/>
        </authorList>
    </citation>
    <scope>NUCLEOTIDE SEQUENCE</scope>
</reference>
<keyword evidence="1" id="KW-0472">Membrane</keyword>
<feature type="transmembrane region" description="Helical" evidence="1">
    <location>
        <begin position="40"/>
        <end position="58"/>
    </location>
</feature>
<evidence type="ECO:0008006" key="3">
    <source>
        <dbReference type="Google" id="ProtNLM"/>
    </source>
</evidence>
<comment type="caution">
    <text evidence="2">The sequence shown here is derived from an EMBL/GenBank/DDBJ whole genome shotgun (WGS) entry which is preliminary data.</text>
</comment>
<organism evidence="2">
    <name type="scientific">bioreactor metagenome</name>
    <dbReference type="NCBI Taxonomy" id="1076179"/>
    <lineage>
        <taxon>unclassified sequences</taxon>
        <taxon>metagenomes</taxon>
        <taxon>ecological metagenomes</taxon>
    </lineage>
</organism>
<evidence type="ECO:0000313" key="2">
    <source>
        <dbReference type="EMBL" id="MPL88805.1"/>
    </source>
</evidence>
<dbReference type="AlphaFoldDB" id="A0A644VCF5"/>
<dbReference type="Pfam" id="PF05437">
    <property type="entry name" value="AzlD"/>
    <property type="match status" value="1"/>
</dbReference>
<feature type="transmembrane region" description="Helical" evidence="1">
    <location>
        <begin position="89"/>
        <end position="106"/>
    </location>
</feature>
<accession>A0A644VCF5</accession>
<sequence length="107" mass="12072">MSKEYIWSVIILMSIVTYLPRSLPMVILSHYNLPAWFTRWLTFVPTAIFGALVFPDIFLTDNHINLALNNIALWTTVIIAPLAFKTKSLGYTIISGTLVYAVLQALV</sequence>
<name>A0A644VCF5_9ZZZZ</name>
<evidence type="ECO:0000256" key="1">
    <source>
        <dbReference type="SAM" id="Phobius"/>
    </source>
</evidence>
<gene>
    <name evidence="2" type="ORF">SDC9_34834</name>
</gene>
<feature type="transmembrane region" description="Helical" evidence="1">
    <location>
        <begin position="6"/>
        <end position="28"/>
    </location>
</feature>